<keyword evidence="1" id="KW-1133">Transmembrane helix</keyword>
<protein>
    <submittedName>
        <fullName evidence="2">Uncharacterized protein</fullName>
    </submittedName>
</protein>
<keyword evidence="3" id="KW-1185">Reference proteome</keyword>
<gene>
    <name evidence="2" type="ORF">Q31b_27950</name>
</gene>
<reference evidence="2 3" key="1">
    <citation type="submission" date="2019-02" db="EMBL/GenBank/DDBJ databases">
        <title>Deep-cultivation of Planctomycetes and their phenomic and genomic characterization uncovers novel biology.</title>
        <authorList>
            <person name="Wiegand S."/>
            <person name="Jogler M."/>
            <person name="Boedeker C."/>
            <person name="Pinto D."/>
            <person name="Vollmers J."/>
            <person name="Rivas-Marin E."/>
            <person name="Kohn T."/>
            <person name="Peeters S.H."/>
            <person name="Heuer A."/>
            <person name="Rast P."/>
            <person name="Oberbeckmann S."/>
            <person name="Bunk B."/>
            <person name="Jeske O."/>
            <person name="Meyerdierks A."/>
            <person name="Storesund J.E."/>
            <person name="Kallscheuer N."/>
            <person name="Luecker S."/>
            <person name="Lage O.M."/>
            <person name="Pohl T."/>
            <person name="Merkel B.J."/>
            <person name="Hornburger P."/>
            <person name="Mueller R.-W."/>
            <person name="Bruemmer F."/>
            <person name="Labrenz M."/>
            <person name="Spormann A.M."/>
            <person name="Op Den Camp H."/>
            <person name="Overmann J."/>
            <person name="Amann R."/>
            <person name="Jetten M.S.M."/>
            <person name="Mascher T."/>
            <person name="Medema M.H."/>
            <person name="Devos D.P."/>
            <person name="Kaster A.-K."/>
            <person name="Ovreas L."/>
            <person name="Rohde M."/>
            <person name="Galperin M.Y."/>
            <person name="Jogler C."/>
        </authorList>
    </citation>
    <scope>NUCLEOTIDE SEQUENCE [LARGE SCALE GENOMIC DNA]</scope>
    <source>
        <strain evidence="2 3">Q31b</strain>
    </source>
</reference>
<sequence>MVWASLSSMSADWRTWVLALQIAERVTLHWRIKPNPIRIRGGLLRVVIVLSGLANTVPFACMTGFAIPGLKSRLRFGRVAAGGWFEVELLPFHILVHRFDSHHQ</sequence>
<feature type="transmembrane region" description="Helical" evidence="1">
    <location>
        <begin position="43"/>
        <end position="67"/>
    </location>
</feature>
<comment type="caution">
    <text evidence="2">The sequence shown here is derived from an EMBL/GenBank/DDBJ whole genome shotgun (WGS) entry which is preliminary data.</text>
</comment>
<evidence type="ECO:0000256" key="1">
    <source>
        <dbReference type="SAM" id="Phobius"/>
    </source>
</evidence>
<proteinExistence type="predicted"/>
<accession>A0A5C6E130</accession>
<keyword evidence="1" id="KW-0472">Membrane</keyword>
<dbReference type="AlphaFoldDB" id="A0A5C6E130"/>
<organism evidence="2 3">
    <name type="scientific">Novipirellula aureliae</name>
    <dbReference type="NCBI Taxonomy" id="2527966"/>
    <lineage>
        <taxon>Bacteria</taxon>
        <taxon>Pseudomonadati</taxon>
        <taxon>Planctomycetota</taxon>
        <taxon>Planctomycetia</taxon>
        <taxon>Pirellulales</taxon>
        <taxon>Pirellulaceae</taxon>
        <taxon>Novipirellula</taxon>
    </lineage>
</organism>
<evidence type="ECO:0000313" key="2">
    <source>
        <dbReference type="EMBL" id="TWU41351.1"/>
    </source>
</evidence>
<dbReference type="Proteomes" id="UP000315471">
    <property type="component" value="Unassembled WGS sequence"/>
</dbReference>
<evidence type="ECO:0000313" key="3">
    <source>
        <dbReference type="Proteomes" id="UP000315471"/>
    </source>
</evidence>
<name>A0A5C6E130_9BACT</name>
<keyword evidence="1" id="KW-0812">Transmembrane</keyword>
<dbReference type="EMBL" id="SJPY01000004">
    <property type="protein sequence ID" value="TWU41351.1"/>
    <property type="molecule type" value="Genomic_DNA"/>
</dbReference>